<keyword evidence="5" id="KW-0285">Flavoprotein</keyword>
<comment type="similarity">
    <text evidence="4">Belongs to the FAD-binding monooxygenase family.</text>
</comment>
<dbReference type="InterPro" id="IPR036188">
    <property type="entry name" value="FAD/NAD-bd_sf"/>
</dbReference>
<evidence type="ECO:0000256" key="3">
    <source>
        <dbReference type="ARBA" id="ARBA00007411"/>
    </source>
</evidence>
<dbReference type="GO" id="GO:0016491">
    <property type="term" value="F:oxidoreductase activity"/>
    <property type="evidence" value="ECO:0007669"/>
    <property type="project" value="UniProtKB-KW"/>
</dbReference>
<comment type="cofactor">
    <cofactor evidence="1">
        <name>FAD</name>
        <dbReference type="ChEBI" id="CHEBI:57692"/>
    </cofactor>
</comment>
<feature type="region of interest" description="Disordered" evidence="12">
    <location>
        <begin position="693"/>
        <end position="719"/>
    </location>
</feature>
<evidence type="ECO:0000259" key="14">
    <source>
        <dbReference type="SMART" id="SM01182"/>
    </source>
</evidence>
<keyword evidence="16" id="KW-1185">Reference proteome</keyword>
<keyword evidence="10" id="KW-0560">Oxidoreductase</keyword>
<gene>
    <name evidence="15" type="ORF">BHQ10_002861</name>
</gene>
<keyword evidence="9 11" id="KW-0648">Protein biosynthesis</keyword>
<keyword evidence="8" id="KW-0521">NADP</keyword>
<comment type="caution">
    <text evidence="15">The sequence shown here is derived from an EMBL/GenBank/DDBJ whole genome shotgun (WGS) entry which is preliminary data.</text>
</comment>
<dbReference type="AlphaFoldDB" id="A0A364KTI9"/>
<evidence type="ECO:0000259" key="13">
    <source>
        <dbReference type="SMART" id="SM00888"/>
    </source>
</evidence>
<reference evidence="15 16" key="1">
    <citation type="journal article" date="2017" name="Biotechnol. Biofuels">
        <title>Differential beta-glucosidase expression as a function of carbon source availability in Talaromyces amestolkiae: a genomic and proteomic approach.</title>
        <authorList>
            <person name="de Eugenio L.I."/>
            <person name="Mendez-Liter J.A."/>
            <person name="Nieto-Dominguez M."/>
            <person name="Alonso L."/>
            <person name="Gil-Munoz J."/>
            <person name="Barriuso J."/>
            <person name="Prieto A."/>
            <person name="Martinez M.J."/>
        </authorList>
    </citation>
    <scope>NUCLEOTIDE SEQUENCE [LARGE SCALE GENOMIC DNA]</scope>
    <source>
        <strain evidence="15 16">CIB</strain>
    </source>
</reference>
<dbReference type="InterPro" id="IPR001326">
    <property type="entry name" value="Transl_elong_EF1B_B/D_CS"/>
</dbReference>
<dbReference type="SMART" id="SM00888">
    <property type="entry name" value="EF1_GNE"/>
    <property type="match status" value="1"/>
</dbReference>
<name>A0A364KTI9_TALAM</name>
<evidence type="ECO:0000256" key="2">
    <source>
        <dbReference type="ARBA" id="ARBA00004721"/>
    </source>
</evidence>
<evidence type="ECO:0000256" key="10">
    <source>
        <dbReference type="ARBA" id="ARBA00023002"/>
    </source>
</evidence>
<evidence type="ECO:0000256" key="4">
    <source>
        <dbReference type="ARBA" id="ARBA00010139"/>
    </source>
</evidence>
<dbReference type="CDD" id="cd00292">
    <property type="entry name" value="EF1B"/>
    <property type="match status" value="1"/>
</dbReference>
<evidence type="ECO:0000256" key="11">
    <source>
        <dbReference type="RuleBase" id="RU003791"/>
    </source>
</evidence>
<dbReference type="Proteomes" id="UP000249363">
    <property type="component" value="Unassembled WGS sequence"/>
</dbReference>
<feature type="compositionally biased region" description="Acidic residues" evidence="12">
    <location>
        <begin position="700"/>
        <end position="718"/>
    </location>
</feature>
<dbReference type="EMBL" id="MIKG01000004">
    <property type="protein sequence ID" value="RAO66849.1"/>
    <property type="molecule type" value="Genomic_DNA"/>
</dbReference>
<comment type="pathway">
    <text evidence="2">Secondary metabolite biosynthesis; terpenoid biosynthesis.</text>
</comment>
<dbReference type="Gene3D" id="3.50.50.60">
    <property type="entry name" value="FAD/NAD(P)-binding domain"/>
    <property type="match status" value="3"/>
</dbReference>
<dbReference type="InterPro" id="IPR018940">
    <property type="entry name" value="EF-1_beta_acid_region_euk"/>
</dbReference>
<evidence type="ECO:0000256" key="6">
    <source>
        <dbReference type="ARBA" id="ARBA00022768"/>
    </source>
</evidence>
<evidence type="ECO:0000256" key="1">
    <source>
        <dbReference type="ARBA" id="ARBA00001974"/>
    </source>
</evidence>
<dbReference type="Pfam" id="PF00736">
    <property type="entry name" value="EF1_GNE"/>
    <property type="match status" value="1"/>
</dbReference>
<accession>A0A364KTI9</accession>
<feature type="domain" description="Translation elongation factor EF1B beta/delta subunit guanine nucleotide exchange" evidence="13">
    <location>
        <begin position="744"/>
        <end position="830"/>
    </location>
</feature>
<evidence type="ECO:0000256" key="8">
    <source>
        <dbReference type="ARBA" id="ARBA00022857"/>
    </source>
</evidence>
<dbReference type="GeneID" id="63792077"/>
<evidence type="ECO:0000313" key="16">
    <source>
        <dbReference type="Proteomes" id="UP000249363"/>
    </source>
</evidence>
<dbReference type="PROSITE" id="PS00825">
    <property type="entry name" value="EF1BD_2"/>
    <property type="match status" value="1"/>
</dbReference>
<dbReference type="InterPro" id="IPR014717">
    <property type="entry name" value="Transl_elong_EF1B/ribsomal_bS6"/>
</dbReference>
<dbReference type="Pfam" id="PF13450">
    <property type="entry name" value="NAD_binding_8"/>
    <property type="match status" value="1"/>
</dbReference>
<dbReference type="SUPFAM" id="SSF51905">
    <property type="entry name" value="FAD/NAD(P)-binding domain"/>
    <property type="match status" value="1"/>
</dbReference>
<sequence>MLMKGHITMNSNDLVQQKYISEALKRQQLEWDAKPEALNTNANGHNERLQHLSDDPWIDYASLKSPIHSGDNVKFLVIGAGMGGILMAVRLIQAGFSAADIRIVDPAGGPGGTWYYNRYPGLYCDTDSYLYLPLLEATGYIPSQKYVSGVEIRKYITQIIDKWDLGGSFMFASKVEKLEWDTTTHLWKVNLRVQRGPKNYQDVTNVTFNVRFPIAALGRFRGAQVARVEGLAEFGGSLFHTARWDYSTTGGSPEESAPRMDKLKEKTVGIIGTGATAIQVVPELARYAKELFVFQRTPAAVYARNNRVTSDEDWSRIASGDSWQEARQDNMMGHLTNTFPPGTEDIVGDEWTSKRAYSAAIGGPRPEGVTRAEHVQDLYADSFRLDAESRSQLRTRVSNVVKDRSTAEQLTPWYPVWCKRPTFSDTYLQAFNEPHVHLVDTDGKGVRRASMKGLVVGETEYPLDVLVLSTGYESRVSSLNIESAGHFTVLGRGGRTMTEKFDVQGTTTLHGCCSNEFPNFFWIGASQTAAPVSYTQLSEIMCQHICYIITEAHKRAGDNVNFLIEPSIDAEEDWSVKIMNGALRFAAITACTQGTLNTAILDIQNDSISEVVKKRALLNTWVTTRSYIVSFTPTQADVSVFKVVTTAPDPAKYPHAARWYKHIASYESEFATLPGDPLKPYTTYGPDIIEDKTAATTSGDNDEEEEDLFGSDEEEEDPEAIRLREERLAAYKEKKAAKPQPSAKSIVTLEVKPWDDETDMDALEASVRSIEKDGLVWGASKLVAVGFGIKKLQINLVVQDEKVSTLDLQEEIEGFDEYVQSSDVVAMSKL</sequence>
<dbReference type="PANTHER" id="PTHR43098">
    <property type="entry name" value="L-ORNITHINE N(5)-MONOOXYGENASE-RELATED"/>
    <property type="match status" value="1"/>
</dbReference>
<dbReference type="InterPro" id="IPR036219">
    <property type="entry name" value="eEF-1beta-like_sf"/>
</dbReference>
<dbReference type="RefSeq" id="XP_040731365.1">
    <property type="nucleotide sequence ID" value="XM_040875053.1"/>
</dbReference>
<dbReference type="Gene3D" id="3.30.70.60">
    <property type="match status" value="1"/>
</dbReference>
<keyword evidence="7" id="KW-0274">FAD</keyword>
<feature type="domain" description="Elongation factor 1 beta central acidic region eukaryote" evidence="14">
    <location>
        <begin position="708"/>
        <end position="735"/>
    </location>
</feature>
<dbReference type="FunFam" id="3.30.70.60:FF:000001">
    <property type="entry name" value="Elongation factor 1-beta 1 like"/>
    <property type="match status" value="1"/>
</dbReference>
<dbReference type="SUPFAM" id="SSF54984">
    <property type="entry name" value="eEF-1beta-like"/>
    <property type="match status" value="1"/>
</dbReference>
<comment type="similarity">
    <text evidence="3 11">Belongs to the EF-1-beta/EF-1-delta family.</text>
</comment>
<proteinExistence type="inferred from homology"/>
<dbReference type="Pfam" id="PF10587">
    <property type="entry name" value="EF-1_beta_acid"/>
    <property type="match status" value="1"/>
</dbReference>
<keyword evidence="6 11" id="KW-0251">Elongation factor</keyword>
<dbReference type="STRING" id="1196081.A0A364KTI9"/>
<dbReference type="GO" id="GO:0003746">
    <property type="term" value="F:translation elongation factor activity"/>
    <property type="evidence" value="ECO:0007669"/>
    <property type="project" value="UniProtKB-KW"/>
</dbReference>
<protein>
    <recommendedName>
        <fullName evidence="17">Translation elongation factor EF1B beta/delta subunit guanine nucleotide exchange domain-containing protein</fullName>
    </recommendedName>
</protein>
<evidence type="ECO:0000256" key="5">
    <source>
        <dbReference type="ARBA" id="ARBA00022630"/>
    </source>
</evidence>
<evidence type="ECO:0000256" key="9">
    <source>
        <dbReference type="ARBA" id="ARBA00022917"/>
    </source>
</evidence>
<evidence type="ECO:0000256" key="7">
    <source>
        <dbReference type="ARBA" id="ARBA00022827"/>
    </source>
</evidence>
<dbReference type="SMART" id="SM01182">
    <property type="entry name" value="EF-1_beta_acid"/>
    <property type="match status" value="1"/>
</dbReference>
<organism evidence="15 16">
    <name type="scientific">Talaromyces amestolkiae</name>
    <dbReference type="NCBI Taxonomy" id="1196081"/>
    <lineage>
        <taxon>Eukaryota</taxon>
        <taxon>Fungi</taxon>
        <taxon>Dikarya</taxon>
        <taxon>Ascomycota</taxon>
        <taxon>Pezizomycotina</taxon>
        <taxon>Eurotiomycetes</taxon>
        <taxon>Eurotiomycetidae</taxon>
        <taxon>Eurotiales</taxon>
        <taxon>Trichocomaceae</taxon>
        <taxon>Talaromyces</taxon>
        <taxon>Talaromyces sect. Talaromyces</taxon>
    </lineage>
</organism>
<dbReference type="InterPro" id="IPR036282">
    <property type="entry name" value="Glutathione-S-Trfase_C_sf"/>
</dbReference>
<dbReference type="PANTHER" id="PTHR43098:SF2">
    <property type="entry name" value="FAD-BINDING MONOOXYGENASE AUSB-RELATED"/>
    <property type="match status" value="1"/>
</dbReference>
<evidence type="ECO:0000313" key="15">
    <source>
        <dbReference type="EMBL" id="RAO66849.1"/>
    </source>
</evidence>
<evidence type="ECO:0000256" key="12">
    <source>
        <dbReference type="SAM" id="MobiDB-lite"/>
    </source>
</evidence>
<dbReference type="InterPro" id="IPR014038">
    <property type="entry name" value="EF1B_bsu/dsu_GNE"/>
</dbReference>
<dbReference type="SUPFAM" id="SSF47616">
    <property type="entry name" value="GST C-terminal domain-like"/>
    <property type="match status" value="1"/>
</dbReference>
<evidence type="ECO:0008006" key="17">
    <source>
        <dbReference type="Google" id="ProtNLM"/>
    </source>
</evidence>
<dbReference type="OrthoDB" id="66881at2759"/>
<dbReference type="InterPro" id="IPR050775">
    <property type="entry name" value="FAD-binding_Monooxygenases"/>
</dbReference>